<proteinExistence type="predicted"/>
<dbReference type="PANTHER" id="PTHR44757">
    <property type="entry name" value="DIGUANYLATE CYCLASE DGCP"/>
    <property type="match status" value="1"/>
</dbReference>
<organism evidence="4 5">
    <name type="scientific">Tunturiibacter gelidiferens</name>
    <dbReference type="NCBI Taxonomy" id="3069689"/>
    <lineage>
        <taxon>Bacteria</taxon>
        <taxon>Pseudomonadati</taxon>
        <taxon>Acidobacteriota</taxon>
        <taxon>Terriglobia</taxon>
        <taxon>Terriglobales</taxon>
        <taxon>Acidobacteriaceae</taxon>
        <taxon>Tunturiibacter</taxon>
    </lineage>
</organism>
<dbReference type="PROSITE" id="PS50883">
    <property type="entry name" value="EAL"/>
    <property type="match status" value="1"/>
</dbReference>
<feature type="domain" description="PAC" evidence="2">
    <location>
        <begin position="481"/>
        <end position="533"/>
    </location>
</feature>
<dbReference type="InterPro" id="IPR013656">
    <property type="entry name" value="PAS_4"/>
</dbReference>
<dbReference type="SUPFAM" id="SSF141868">
    <property type="entry name" value="EAL domain-like"/>
    <property type="match status" value="1"/>
</dbReference>
<dbReference type="InterPro" id="IPR001610">
    <property type="entry name" value="PAC"/>
</dbReference>
<dbReference type="Pfam" id="PF13188">
    <property type="entry name" value="PAS_8"/>
    <property type="match status" value="1"/>
</dbReference>
<feature type="domain" description="PAS" evidence="1">
    <location>
        <begin position="408"/>
        <end position="478"/>
    </location>
</feature>
<evidence type="ECO:0000313" key="5">
    <source>
        <dbReference type="Proteomes" id="UP000535182"/>
    </source>
</evidence>
<dbReference type="PANTHER" id="PTHR44757:SF4">
    <property type="entry name" value="DIGUANYLATE CYCLASE DGCE-RELATED"/>
    <property type="match status" value="1"/>
</dbReference>
<comment type="caution">
    <text evidence="4">The sequence shown here is derived from an EMBL/GenBank/DDBJ whole genome shotgun (WGS) entry which is preliminary data.</text>
</comment>
<evidence type="ECO:0000259" key="3">
    <source>
        <dbReference type="PROSITE" id="PS50883"/>
    </source>
</evidence>
<dbReference type="EMBL" id="JACHEB010000004">
    <property type="protein sequence ID" value="MBB5328457.1"/>
    <property type="molecule type" value="Genomic_DNA"/>
</dbReference>
<dbReference type="CDD" id="cd01948">
    <property type="entry name" value="EAL"/>
    <property type="match status" value="1"/>
</dbReference>
<gene>
    <name evidence="4" type="ORF">HDF14_002067</name>
</gene>
<accession>A0A9X0QDL5</accession>
<dbReference type="SUPFAM" id="SSF55785">
    <property type="entry name" value="PYP-like sensor domain (PAS domain)"/>
    <property type="match status" value="3"/>
</dbReference>
<evidence type="ECO:0000313" key="4">
    <source>
        <dbReference type="EMBL" id="MBB5328457.1"/>
    </source>
</evidence>
<dbReference type="RefSeq" id="WP_183975963.1">
    <property type="nucleotide sequence ID" value="NZ_JACHEB010000004.1"/>
</dbReference>
<dbReference type="NCBIfam" id="TIGR00229">
    <property type="entry name" value="sensory_box"/>
    <property type="match status" value="2"/>
</dbReference>
<evidence type="ECO:0000259" key="1">
    <source>
        <dbReference type="PROSITE" id="PS50112"/>
    </source>
</evidence>
<name>A0A9X0QDL5_9BACT</name>
<keyword evidence="5" id="KW-1185">Reference proteome</keyword>
<dbReference type="CDD" id="cd00130">
    <property type="entry name" value="PAS"/>
    <property type="match status" value="3"/>
</dbReference>
<dbReference type="InterPro" id="IPR001633">
    <property type="entry name" value="EAL_dom"/>
</dbReference>
<dbReference type="InterPro" id="IPR000014">
    <property type="entry name" value="PAS"/>
</dbReference>
<reference evidence="4 5" key="1">
    <citation type="submission" date="2020-08" db="EMBL/GenBank/DDBJ databases">
        <title>Genomic Encyclopedia of Type Strains, Phase IV (KMG-V): Genome sequencing to study the core and pangenomes of soil and plant-associated prokaryotes.</title>
        <authorList>
            <person name="Whitman W."/>
        </authorList>
    </citation>
    <scope>NUCLEOTIDE SEQUENCE [LARGE SCALE GENOMIC DNA]</scope>
    <source>
        <strain evidence="4 5">X5P2</strain>
    </source>
</reference>
<dbReference type="Proteomes" id="UP000535182">
    <property type="component" value="Unassembled WGS sequence"/>
</dbReference>
<dbReference type="Gene3D" id="3.30.450.20">
    <property type="entry name" value="PAS domain"/>
    <property type="match status" value="3"/>
</dbReference>
<dbReference type="SMART" id="SM00086">
    <property type="entry name" value="PAC"/>
    <property type="match status" value="3"/>
</dbReference>
<feature type="domain" description="EAL" evidence="3">
    <location>
        <begin position="2"/>
        <end position="252"/>
    </location>
</feature>
<dbReference type="InterPro" id="IPR035965">
    <property type="entry name" value="PAS-like_dom_sf"/>
</dbReference>
<dbReference type="Pfam" id="PF08448">
    <property type="entry name" value="PAS_4"/>
    <property type="match status" value="1"/>
</dbReference>
<dbReference type="PROSITE" id="PS50112">
    <property type="entry name" value="PAS"/>
    <property type="match status" value="1"/>
</dbReference>
<dbReference type="Pfam" id="PF00563">
    <property type="entry name" value="EAL"/>
    <property type="match status" value="1"/>
</dbReference>
<dbReference type="SMART" id="SM00091">
    <property type="entry name" value="PAS"/>
    <property type="match status" value="3"/>
</dbReference>
<dbReference type="AlphaFoldDB" id="A0A9X0QDL5"/>
<feature type="domain" description="PAC" evidence="2">
    <location>
        <begin position="622"/>
        <end position="674"/>
    </location>
</feature>
<dbReference type="Pfam" id="PF08447">
    <property type="entry name" value="PAS_3"/>
    <property type="match status" value="1"/>
</dbReference>
<dbReference type="FunFam" id="3.30.450.20:FF:000099">
    <property type="entry name" value="Sensory box sensor histidine kinase"/>
    <property type="match status" value="1"/>
</dbReference>
<feature type="domain" description="PAC" evidence="2">
    <location>
        <begin position="353"/>
        <end position="407"/>
    </location>
</feature>
<dbReference type="InterPro" id="IPR000700">
    <property type="entry name" value="PAS-assoc_C"/>
</dbReference>
<dbReference type="InterPro" id="IPR013655">
    <property type="entry name" value="PAS_fold_3"/>
</dbReference>
<evidence type="ECO:0000259" key="2">
    <source>
        <dbReference type="PROSITE" id="PS50113"/>
    </source>
</evidence>
<dbReference type="Gene3D" id="3.20.20.450">
    <property type="entry name" value="EAL domain"/>
    <property type="match status" value="1"/>
</dbReference>
<dbReference type="PROSITE" id="PS50113">
    <property type="entry name" value="PAC"/>
    <property type="match status" value="3"/>
</dbReference>
<dbReference type="InterPro" id="IPR035919">
    <property type="entry name" value="EAL_sf"/>
</dbReference>
<sequence>MAAEDANDLRRALEKNEIIPYFQPLVELRTGLLSGFEVLARWQHPVRGLIPPNEFIPLAEDTGLNGQLTGNLLRAVFAAAKNIPDHLTLSVNISLTQLTDFSLPKHIRTAAEQASFPLNRLILEITESALASNTEHAYRIATELKEQGSRLALDDFGTGYSSLRHLQSLPFDELKIDASFVRSMGHTRDSRKIAAAIVGLGNSLSLTTVAEGVENQTIADMLLWLGCDLGQGWLYGRAVPPEQLPDVLAARIDPPPVPAEHRSPIANSTLPLRLEALPTQRLAQLNAIYDGVPVGLCFIDRNLRYVSVNRRLAEMHHLPVAAHLGRYVSEVMPSVFPLCEPYLLRALNGEASNNLEICYPDPNPLNEKRTHLISFHPARDEADEVIGVSVSVVDITRRKKAEQALAESEDHYRHTVELNPQVPWTADPEGMILDASQRWESLTGLTIQESLGTGWIRALHPDDVAPTSRIWAEARRTGNPLDVLYRVLRVDGTWRWMRARAAPRRGKDGEIIRWYGTVEDINDQKQAEEALRRSEARLQAIFDAVPIGIVIADAPDGRVVMSNPRAEEILRSSAVSATVIDDYCKESIMSIVPEAIATTAPNSTPNGDHPLASALMGGKSIGPTEYLRFHSDGSSAWISLTAAPVIDSDGKVSGGVVAIQDIDEDKREMQRLSDLNTVLKIKLETHR</sequence>
<protein>
    <submittedName>
        <fullName evidence="4">PAS domain S-box-containing protein</fullName>
    </submittedName>
</protein>
<dbReference type="SMART" id="SM00052">
    <property type="entry name" value="EAL"/>
    <property type="match status" value="1"/>
</dbReference>
<dbReference type="InterPro" id="IPR052155">
    <property type="entry name" value="Biofilm_reg_signaling"/>
</dbReference>